<dbReference type="Proteomes" id="UP000754750">
    <property type="component" value="Unassembled WGS sequence"/>
</dbReference>
<reference evidence="5" key="1">
    <citation type="submission" date="2019-04" db="EMBL/GenBank/DDBJ databases">
        <title>Evolution of Biomass-Degrading Anaerobic Consortia Revealed by Metagenomics.</title>
        <authorList>
            <person name="Peng X."/>
        </authorList>
    </citation>
    <scope>NUCLEOTIDE SEQUENCE</scope>
    <source>
        <strain evidence="5">SIG551</strain>
    </source>
</reference>
<evidence type="ECO:0000313" key="5">
    <source>
        <dbReference type="EMBL" id="MBE6832662.1"/>
    </source>
</evidence>
<dbReference type="PANTHER" id="PTHR21011">
    <property type="entry name" value="MITOCHONDRIAL 28S RIBOSOMAL PROTEIN S6"/>
    <property type="match status" value="1"/>
</dbReference>
<dbReference type="Gene3D" id="3.30.70.60">
    <property type="match status" value="1"/>
</dbReference>
<dbReference type="GO" id="GO:0005840">
    <property type="term" value="C:ribosome"/>
    <property type="evidence" value="ECO:0007669"/>
    <property type="project" value="UniProtKB-KW"/>
</dbReference>
<dbReference type="HAMAP" id="MF_00360">
    <property type="entry name" value="Ribosomal_bS6"/>
    <property type="match status" value="1"/>
</dbReference>
<dbReference type="GO" id="GO:0006412">
    <property type="term" value="P:translation"/>
    <property type="evidence" value="ECO:0007669"/>
    <property type="project" value="UniProtKB-UniRule"/>
</dbReference>
<comment type="similarity">
    <text evidence="1 4">Belongs to the bacterial ribosomal protein bS6 family.</text>
</comment>
<keyword evidence="4 5" id="KW-0689">Ribosomal protein</keyword>
<dbReference type="CDD" id="cd00473">
    <property type="entry name" value="bS6"/>
    <property type="match status" value="1"/>
</dbReference>
<evidence type="ECO:0000256" key="1">
    <source>
        <dbReference type="ARBA" id="ARBA00009512"/>
    </source>
</evidence>
<comment type="caution">
    <text evidence="5">The sequence shown here is derived from an EMBL/GenBank/DDBJ whole genome shotgun (WGS) entry which is preliminary data.</text>
</comment>
<dbReference type="GO" id="GO:0005737">
    <property type="term" value="C:cytoplasm"/>
    <property type="evidence" value="ECO:0007669"/>
    <property type="project" value="UniProtKB-ARBA"/>
</dbReference>
<keyword evidence="4" id="KW-0699">rRNA-binding</keyword>
<keyword evidence="4" id="KW-0687">Ribonucleoprotein</keyword>
<evidence type="ECO:0000256" key="3">
    <source>
        <dbReference type="ARBA" id="ARBA00035294"/>
    </source>
</evidence>
<proteinExistence type="inferred from homology"/>
<dbReference type="SUPFAM" id="SSF54995">
    <property type="entry name" value="Ribosomal protein S6"/>
    <property type="match status" value="1"/>
</dbReference>
<dbReference type="NCBIfam" id="TIGR00166">
    <property type="entry name" value="S6"/>
    <property type="match status" value="1"/>
</dbReference>
<name>A0A928KWG8_9FIRM</name>
<evidence type="ECO:0000256" key="4">
    <source>
        <dbReference type="HAMAP-Rule" id="MF_00360"/>
    </source>
</evidence>
<keyword evidence="4" id="KW-0694">RNA-binding</keyword>
<evidence type="ECO:0000313" key="6">
    <source>
        <dbReference type="Proteomes" id="UP000754750"/>
    </source>
</evidence>
<dbReference type="GO" id="GO:0003735">
    <property type="term" value="F:structural constituent of ribosome"/>
    <property type="evidence" value="ECO:0007669"/>
    <property type="project" value="InterPro"/>
</dbReference>
<dbReference type="GO" id="GO:1990904">
    <property type="term" value="C:ribonucleoprotein complex"/>
    <property type="evidence" value="ECO:0007669"/>
    <property type="project" value="UniProtKB-KW"/>
</dbReference>
<dbReference type="GO" id="GO:0070181">
    <property type="term" value="F:small ribosomal subunit rRNA binding"/>
    <property type="evidence" value="ECO:0007669"/>
    <property type="project" value="TreeGrafter"/>
</dbReference>
<dbReference type="InterPro" id="IPR020814">
    <property type="entry name" value="Ribosomal_S6_plastid/chlpt"/>
</dbReference>
<gene>
    <name evidence="4" type="primary">rpsF</name>
    <name evidence="5" type="ORF">E7512_03625</name>
</gene>
<dbReference type="PANTHER" id="PTHR21011:SF1">
    <property type="entry name" value="SMALL RIBOSOMAL SUBUNIT PROTEIN BS6M"/>
    <property type="match status" value="1"/>
</dbReference>
<dbReference type="InterPro" id="IPR014717">
    <property type="entry name" value="Transl_elong_EF1B/ribsomal_bS6"/>
</dbReference>
<protein>
    <recommendedName>
        <fullName evidence="3 4">Small ribosomal subunit protein bS6</fullName>
    </recommendedName>
</protein>
<dbReference type="Pfam" id="PF01250">
    <property type="entry name" value="Ribosomal_S6"/>
    <property type="match status" value="1"/>
</dbReference>
<dbReference type="RefSeq" id="WP_020073294.1">
    <property type="nucleotide sequence ID" value="NZ_JBKWRC010000001.1"/>
</dbReference>
<dbReference type="InterPro" id="IPR000529">
    <property type="entry name" value="Ribosomal_bS6"/>
</dbReference>
<accession>A0A928KWG8</accession>
<evidence type="ECO:0000256" key="2">
    <source>
        <dbReference type="ARBA" id="ARBA00035104"/>
    </source>
</evidence>
<sequence>MPDVKNSYETVFILSTTQGEEAVQTNVQKFKTLIEKNAVIDAVDEWGKRRFAYPIEKQTEGYYTLISFTSAPEFIAELDRIYKITDGVLRSLIVKKEVKKEKPKKAVEVPKTETAERE</sequence>
<dbReference type="InterPro" id="IPR035980">
    <property type="entry name" value="Ribosomal_bS6_sf"/>
</dbReference>
<comment type="function">
    <text evidence="2 4">Binds together with bS18 to 16S ribosomal RNA.</text>
</comment>
<dbReference type="EMBL" id="SVNY01000002">
    <property type="protein sequence ID" value="MBE6832662.1"/>
    <property type="molecule type" value="Genomic_DNA"/>
</dbReference>
<organism evidence="5 6">
    <name type="scientific">Faecalispora sporosphaeroides</name>
    <dbReference type="NCBI Taxonomy" id="1549"/>
    <lineage>
        <taxon>Bacteria</taxon>
        <taxon>Bacillati</taxon>
        <taxon>Bacillota</taxon>
        <taxon>Clostridia</taxon>
        <taxon>Eubacteriales</taxon>
        <taxon>Oscillospiraceae</taxon>
        <taxon>Faecalispora</taxon>
    </lineage>
</organism>
<dbReference type="AlphaFoldDB" id="A0A928KWG8"/>